<dbReference type="Gene3D" id="3.60.21.10">
    <property type="match status" value="1"/>
</dbReference>
<accession>A0A650CWJ6</accession>
<evidence type="ECO:0000313" key="4">
    <source>
        <dbReference type="Proteomes" id="UP000426328"/>
    </source>
</evidence>
<evidence type="ECO:0000259" key="1">
    <source>
        <dbReference type="Pfam" id="PF00149"/>
    </source>
</evidence>
<evidence type="ECO:0000313" key="2">
    <source>
        <dbReference type="EMBL" id="MQL55599.1"/>
    </source>
</evidence>
<reference evidence="3 4" key="2">
    <citation type="submission" date="2019-10" db="EMBL/GenBank/DDBJ databases">
        <title>Genome Sequences from Six Type Strain Members of the Archaeal Family Sulfolobaceae: Acidianus ambivalens, Acidianus infernus, Metallosphaera prunae, Stygiolobus azoricus, Sulfolobus metallicus, and Sulfurisphaera ohwakuensis.</title>
        <authorList>
            <person name="Counts J.A."/>
            <person name="Kelly R.M."/>
        </authorList>
    </citation>
    <scope>NUCLEOTIDE SEQUENCE [LARGE SCALE GENOMIC DNA]</scope>
    <source>
        <strain evidence="3 4">LEI 10</strain>
    </source>
</reference>
<dbReference type="RefSeq" id="WP_152941595.1">
    <property type="nucleotide sequence ID" value="NZ_CP045482.1"/>
</dbReference>
<keyword evidence="4" id="KW-1185">Reference proteome</keyword>
<dbReference type="Pfam" id="PF00149">
    <property type="entry name" value="Metallophos"/>
    <property type="match status" value="1"/>
</dbReference>
<dbReference type="Proteomes" id="UP000426328">
    <property type="component" value="Chromosome"/>
</dbReference>
<dbReference type="EMBL" id="CP045482">
    <property type="protein sequence ID" value="QGR21817.1"/>
    <property type="molecule type" value="Genomic_DNA"/>
</dbReference>
<evidence type="ECO:0000313" key="3">
    <source>
        <dbReference type="EMBL" id="QGR21817.1"/>
    </source>
</evidence>
<reference evidence="2 5" key="1">
    <citation type="submission" date="2019-10" db="EMBL/GenBank/DDBJ databases">
        <title>Comparative genomics of sulfur disproportionating microorganisms.</title>
        <authorList>
            <person name="Ward L.M."/>
            <person name="Bertran E."/>
            <person name="Johnston D."/>
        </authorList>
    </citation>
    <scope>NUCLEOTIDE SEQUENCE [LARGE SCALE GENOMIC DNA]</scope>
    <source>
        <strain evidence="2 5">DSM 3772</strain>
    </source>
</reference>
<proteinExistence type="predicted"/>
<name>A0A650CWJ6_ACIAM</name>
<dbReference type="GeneID" id="42779522"/>
<protein>
    <submittedName>
        <fullName evidence="3">Metallophosphoesterase</fullName>
    </submittedName>
</protein>
<dbReference type="SUPFAM" id="SSF56300">
    <property type="entry name" value="Metallo-dependent phosphatases"/>
    <property type="match status" value="1"/>
</dbReference>
<evidence type="ECO:0000313" key="5">
    <source>
        <dbReference type="Proteomes" id="UP000474054"/>
    </source>
</evidence>
<dbReference type="AlphaFoldDB" id="A0A650CWJ6"/>
<dbReference type="KEGG" id="aamb:D1866_07250"/>
<organism evidence="3 4">
    <name type="scientific">Acidianus ambivalens</name>
    <name type="common">Desulfurolobus ambivalens</name>
    <dbReference type="NCBI Taxonomy" id="2283"/>
    <lineage>
        <taxon>Archaea</taxon>
        <taxon>Thermoproteota</taxon>
        <taxon>Thermoprotei</taxon>
        <taxon>Sulfolobales</taxon>
        <taxon>Sulfolobaceae</taxon>
        <taxon>Acidianus</taxon>
    </lineage>
</organism>
<dbReference type="GO" id="GO:0016787">
    <property type="term" value="F:hydrolase activity"/>
    <property type="evidence" value="ECO:0007669"/>
    <property type="project" value="InterPro"/>
</dbReference>
<dbReference type="PANTHER" id="PTHR37523:SF1">
    <property type="entry name" value="CALCINEURIN-LIKE PHOSPHOESTERASE DOMAIN-CONTAINING PROTEIN"/>
    <property type="match status" value="1"/>
</dbReference>
<feature type="domain" description="Calcineurin-like phosphoesterase" evidence="1">
    <location>
        <begin position="7"/>
        <end position="253"/>
    </location>
</feature>
<sequence>MSGEIKLMSVTDLHGSEIAYRKALNAAKMHNVDYLIIGGDITSKNIVFIERSGDKYYFNGNEVDIKTVYEDARKYGYYIHVASKDEIQKILENKEFFESVKRTLIEKQIDNWIKIAEEKLTGTNIKVFWSYGNDDPLYLDEVFSKYNIRDEGIFELEEGKTNTLYLISYGYVNPTPFKSYREEQDSTIYIKGEDYLRKIDEPERAILNFHAPPYNTKLDIAIIDGKKREHVGSRGVRDLIEKYRPLLGLHGHIIESPATDKIKNTIVVNPGSLAYEGLLKYSIIVIERKLEGLLVKYKIKGAAILSG</sequence>
<gene>
    <name evidence="3" type="ORF">D1866_07250</name>
    <name evidence="2" type="ORF">GFB69_07570</name>
</gene>
<dbReference type="PANTHER" id="PTHR37523">
    <property type="entry name" value="METALLOPHOSPHOESTERASE"/>
    <property type="match status" value="1"/>
</dbReference>
<dbReference type="InterPro" id="IPR004843">
    <property type="entry name" value="Calcineurin-like_PHP"/>
</dbReference>
<dbReference type="Proteomes" id="UP000474054">
    <property type="component" value="Unassembled WGS sequence"/>
</dbReference>
<dbReference type="InterPro" id="IPR029052">
    <property type="entry name" value="Metallo-depent_PP-like"/>
</dbReference>
<dbReference type="CDD" id="cd00838">
    <property type="entry name" value="MPP_superfamily"/>
    <property type="match status" value="1"/>
</dbReference>
<dbReference type="EMBL" id="WHYS01000002">
    <property type="protein sequence ID" value="MQL55599.1"/>
    <property type="molecule type" value="Genomic_DNA"/>
</dbReference>